<sequence>MRSELARGTKWRHTIQPPASNLKKLKWDDKLAKKAARWAKKCKSPKKHPKNISYGQNCAALPIEEGYHDQANRAIEEWMNESDDFNGNLIYSLPEHKNSKRFAQLALANARKIGCAIQRCNNGDEIFKGKNKAKEYDLVVCNYNKKPKVGKEIYKKGKGCSGCKKCWEGHDLCLPA</sequence>
<evidence type="ECO:0000259" key="1">
    <source>
        <dbReference type="SMART" id="SM00198"/>
    </source>
</evidence>
<proteinExistence type="predicted"/>
<evidence type="ECO:0000313" key="5">
    <source>
        <dbReference type="WBParaSite" id="BXY_1378200.1"/>
    </source>
</evidence>
<evidence type="ECO:0000313" key="3">
    <source>
        <dbReference type="Proteomes" id="UP000095284"/>
    </source>
</evidence>
<dbReference type="InterPro" id="IPR035940">
    <property type="entry name" value="CAP_sf"/>
</dbReference>
<dbReference type="PRINTS" id="PR00838">
    <property type="entry name" value="V5ALLERGEN"/>
</dbReference>
<reference evidence="5" key="1">
    <citation type="submission" date="2016-11" db="UniProtKB">
        <authorList>
            <consortium name="WormBaseParasite"/>
        </authorList>
    </citation>
    <scope>IDENTIFICATION</scope>
</reference>
<dbReference type="InterPro" id="IPR014044">
    <property type="entry name" value="CAP_dom"/>
</dbReference>
<dbReference type="Pfam" id="PF00188">
    <property type="entry name" value="CAP"/>
    <property type="match status" value="1"/>
</dbReference>
<dbReference type="PRINTS" id="PR00837">
    <property type="entry name" value="V5TPXLIKE"/>
</dbReference>
<dbReference type="PANTHER" id="PTHR10334">
    <property type="entry name" value="CYSTEINE-RICH SECRETORY PROTEIN-RELATED"/>
    <property type="match status" value="1"/>
</dbReference>
<organism evidence="3 5">
    <name type="scientific">Bursaphelenchus xylophilus</name>
    <name type="common">Pinewood nematode worm</name>
    <name type="synonym">Aphelenchoides xylophilus</name>
    <dbReference type="NCBI Taxonomy" id="6326"/>
    <lineage>
        <taxon>Eukaryota</taxon>
        <taxon>Metazoa</taxon>
        <taxon>Ecdysozoa</taxon>
        <taxon>Nematoda</taxon>
        <taxon>Chromadorea</taxon>
        <taxon>Rhabditida</taxon>
        <taxon>Tylenchina</taxon>
        <taxon>Tylenchomorpha</taxon>
        <taxon>Aphelenchoidea</taxon>
        <taxon>Aphelenchoididae</taxon>
        <taxon>Bursaphelenchus</taxon>
    </lineage>
</organism>
<dbReference type="WBParaSite" id="BXY_1378200.1">
    <property type="protein sequence ID" value="BXY_1378200.1"/>
    <property type="gene ID" value="BXY_1378200"/>
</dbReference>
<name>A0A1I7SL50_BURXY</name>
<dbReference type="SMART" id="SM00198">
    <property type="entry name" value="SCP"/>
    <property type="match status" value="1"/>
</dbReference>
<dbReference type="SMR" id="A0A1I7SL50"/>
<dbReference type="InterPro" id="IPR002413">
    <property type="entry name" value="V5_allergen-like"/>
</dbReference>
<dbReference type="OrthoDB" id="5872317at2759"/>
<dbReference type="Proteomes" id="UP000659654">
    <property type="component" value="Unassembled WGS sequence"/>
</dbReference>
<accession>A0A1I7SL50</accession>
<dbReference type="SUPFAM" id="SSF55797">
    <property type="entry name" value="PR-1-like"/>
    <property type="match status" value="1"/>
</dbReference>
<dbReference type="Proteomes" id="UP000582659">
    <property type="component" value="Unassembled WGS sequence"/>
</dbReference>
<dbReference type="eggNOG" id="KOG3017">
    <property type="taxonomic scope" value="Eukaryota"/>
</dbReference>
<evidence type="ECO:0000313" key="4">
    <source>
        <dbReference type="Proteomes" id="UP000659654"/>
    </source>
</evidence>
<dbReference type="EMBL" id="CAJFDI010000006">
    <property type="protein sequence ID" value="CAD5233910.1"/>
    <property type="molecule type" value="Genomic_DNA"/>
</dbReference>
<gene>
    <name evidence="2" type="ORF">BXYJ_LOCUS14001</name>
</gene>
<feature type="domain" description="SCP" evidence="1">
    <location>
        <begin position="1"/>
        <end position="150"/>
    </location>
</feature>
<dbReference type="InterPro" id="IPR001283">
    <property type="entry name" value="CRISP-related"/>
</dbReference>
<protein>
    <submittedName>
        <fullName evidence="2">(pine wood nematode) hypothetical protein</fullName>
    </submittedName>
    <submittedName>
        <fullName evidence="5">SCP domain-containing protein</fullName>
    </submittedName>
</protein>
<keyword evidence="4" id="KW-1185">Reference proteome</keyword>
<evidence type="ECO:0000313" key="2">
    <source>
        <dbReference type="EMBL" id="CAD5233910.1"/>
    </source>
</evidence>
<dbReference type="Proteomes" id="UP000095284">
    <property type="component" value="Unplaced"/>
</dbReference>
<reference evidence="2" key="2">
    <citation type="submission" date="2020-09" db="EMBL/GenBank/DDBJ databases">
        <authorList>
            <person name="Kikuchi T."/>
        </authorList>
    </citation>
    <scope>NUCLEOTIDE SEQUENCE</scope>
    <source>
        <strain evidence="2">Ka4C1</strain>
    </source>
</reference>
<dbReference type="CDD" id="cd05380">
    <property type="entry name" value="CAP_euk"/>
    <property type="match status" value="1"/>
</dbReference>
<dbReference type="Gene3D" id="3.40.33.10">
    <property type="entry name" value="CAP"/>
    <property type="match status" value="1"/>
</dbReference>
<dbReference type="EMBL" id="CAJFCV020000006">
    <property type="protein sequence ID" value="CAG9129369.1"/>
    <property type="molecule type" value="Genomic_DNA"/>
</dbReference>
<dbReference type="AlphaFoldDB" id="A0A1I7SL50"/>